<feature type="compositionally biased region" description="Gly residues" evidence="1">
    <location>
        <begin position="169"/>
        <end position="185"/>
    </location>
</feature>
<keyword evidence="3" id="KW-1185">Reference proteome</keyword>
<dbReference type="GO" id="GO:0006310">
    <property type="term" value="P:DNA recombination"/>
    <property type="evidence" value="ECO:0007669"/>
    <property type="project" value="InterPro"/>
</dbReference>
<dbReference type="OrthoDB" id="168098at2759"/>
<evidence type="ECO:0000313" key="2">
    <source>
        <dbReference type="EMBL" id="EJK71272.1"/>
    </source>
</evidence>
<feature type="compositionally biased region" description="Gly residues" evidence="1">
    <location>
        <begin position="225"/>
        <end position="250"/>
    </location>
</feature>
<dbReference type="GO" id="GO:0003677">
    <property type="term" value="F:DNA binding"/>
    <property type="evidence" value="ECO:0007669"/>
    <property type="project" value="InterPro"/>
</dbReference>
<dbReference type="EMBL" id="AGNL01007440">
    <property type="protein sequence ID" value="EJK71272.1"/>
    <property type="molecule type" value="Genomic_DNA"/>
</dbReference>
<proteinExistence type="predicted"/>
<evidence type="ECO:0000313" key="3">
    <source>
        <dbReference type="Proteomes" id="UP000266841"/>
    </source>
</evidence>
<evidence type="ECO:0000256" key="1">
    <source>
        <dbReference type="SAM" id="MobiDB-lite"/>
    </source>
</evidence>
<sequence length="1097" mass="122509">MPRCCAGSACRHPETPFMIQAHYCVTCPESDDQNRGHGPCLIALRLDAAARKLFRLDNDGNGFIKEQHLTESGRRRHGSETNGVCLDCWAKLAEDDEQPLRGGEDSDDPPDDVIRPLLDMYSTRSESVATQEIMKQLRDYYDEEEGNDPRSQAYFEKVRQTCVDGARGIGAPGTGGGRGGGGSGLLGNIRAADRREGVGQPFAPPVRGDLAASVSVRRGQAGQASQGGGRGVGGRGGGGRGRGGRFGGRGRGGRGHGGRGHGVRGRGVTPPIDLRKSRTQVGRSFVDDSSANKTYIPKLVNIVMHCLDNPDKHVFINPTMLETLKTMDEQDKVDHERINAERHQQKKPPLQFKRSKVREYLRTGFTEMEETPDDSPLVIDGEGAITADFIKDYMDSHRRVVRVARENAEQYLSETNLHGVTITEDDVDEEGFVTVLVNQSYPQFSSTRSSLAYLYKRAGIERPPEMVRSMEKFMAGIERTTRNEKRGLGLKISEGKKHMSFDAFECIALHLFRSGASEDIETRFMFLLEWNLMKRAENVVHAKISHIEWRDDCLVFTFAKSKSNQRGEEHLGPWHVYANPEKPHLCLFLAFGMYAFCNPHILKGGGVALFEGTTAKSVYARYMARFNNVVNKELVRDLRTLGYEPGDLASHSARKGVATWVCSGCTVSPPIVAVCLRAGWALGGVKDRYLFREGAGDQYVGRAAAGLDQLTKEFAVSPAYFDFSELDPSETFRMKRAIRDFINSRLGFEPPGSVQTMLQHFLASICYHYDDLQRDIDQHSPLRSAALFRDIPDNIRVLATVRYPWNKTSDTPKITGVPPHVTHLAELHALKEEVTNLREGIMNEIREEMDKRGFNSGENNTQQIMDLIRTATASQTAAIVDRLIERTDIRERSVTTAADEATEDYGAAAMEIEEELVEDLPTNATREESEELNRRRRAAAQNALGQRLFKVGMVRAGGACKLTTLPVGFKFPSMTIPQTINCWFIGSVGANLIPYCQLKSHDVDHIKGASSALRKIRRVMSLVHKTATAKGCWPSGQSWDTPRRWTYEKTNALWLGIEKEFLRLYMKKRDAKYGTVYNNANKKKQRRRGQGSEDDME</sequence>
<feature type="region of interest" description="Disordered" evidence="1">
    <location>
        <begin position="217"/>
        <end position="273"/>
    </location>
</feature>
<accession>K0TKP7</accession>
<dbReference type="eggNOG" id="ENOG502RNII">
    <property type="taxonomic scope" value="Eukaryota"/>
</dbReference>
<feature type="compositionally biased region" description="Basic residues" evidence="1">
    <location>
        <begin position="251"/>
        <end position="264"/>
    </location>
</feature>
<feature type="region of interest" description="Disordered" evidence="1">
    <location>
        <begin position="169"/>
        <end position="188"/>
    </location>
</feature>
<dbReference type="InterPro" id="IPR013762">
    <property type="entry name" value="Integrase-like_cat_sf"/>
</dbReference>
<dbReference type="GO" id="GO:0015074">
    <property type="term" value="P:DNA integration"/>
    <property type="evidence" value="ECO:0007669"/>
    <property type="project" value="InterPro"/>
</dbReference>
<gene>
    <name evidence="2" type="ORF">THAOC_07308</name>
</gene>
<organism evidence="2 3">
    <name type="scientific">Thalassiosira oceanica</name>
    <name type="common">Marine diatom</name>
    <dbReference type="NCBI Taxonomy" id="159749"/>
    <lineage>
        <taxon>Eukaryota</taxon>
        <taxon>Sar</taxon>
        <taxon>Stramenopiles</taxon>
        <taxon>Ochrophyta</taxon>
        <taxon>Bacillariophyta</taxon>
        <taxon>Coscinodiscophyceae</taxon>
        <taxon>Thalassiosirophycidae</taxon>
        <taxon>Thalassiosirales</taxon>
        <taxon>Thalassiosiraceae</taxon>
        <taxon>Thalassiosira</taxon>
    </lineage>
</organism>
<protein>
    <submittedName>
        <fullName evidence="2">Uncharacterized protein</fullName>
    </submittedName>
</protein>
<comment type="caution">
    <text evidence="2">The sequence shown here is derived from an EMBL/GenBank/DDBJ whole genome shotgun (WGS) entry which is preliminary data.</text>
</comment>
<feature type="region of interest" description="Disordered" evidence="1">
    <location>
        <begin position="1077"/>
        <end position="1097"/>
    </location>
</feature>
<name>K0TKP7_THAOC</name>
<dbReference type="Proteomes" id="UP000266841">
    <property type="component" value="Unassembled WGS sequence"/>
</dbReference>
<dbReference type="AlphaFoldDB" id="K0TKP7"/>
<dbReference type="Gene3D" id="1.10.443.10">
    <property type="entry name" value="Intergrase catalytic core"/>
    <property type="match status" value="1"/>
</dbReference>
<reference evidence="2 3" key="1">
    <citation type="journal article" date="2012" name="Genome Biol.">
        <title>Genome and low-iron response of an oceanic diatom adapted to chronic iron limitation.</title>
        <authorList>
            <person name="Lommer M."/>
            <person name="Specht M."/>
            <person name="Roy A.S."/>
            <person name="Kraemer L."/>
            <person name="Andreson R."/>
            <person name="Gutowska M.A."/>
            <person name="Wolf J."/>
            <person name="Bergner S.V."/>
            <person name="Schilhabel M.B."/>
            <person name="Klostermeier U.C."/>
            <person name="Beiko R.G."/>
            <person name="Rosenstiel P."/>
            <person name="Hippler M."/>
            <person name="Laroche J."/>
        </authorList>
    </citation>
    <scope>NUCLEOTIDE SEQUENCE [LARGE SCALE GENOMIC DNA]</scope>
    <source>
        <strain evidence="2 3">CCMP1005</strain>
    </source>
</reference>